<dbReference type="Pfam" id="PF13650">
    <property type="entry name" value="Asp_protease_2"/>
    <property type="match status" value="1"/>
</dbReference>
<dbReference type="GO" id="GO:0004190">
    <property type="term" value="F:aspartic-type endopeptidase activity"/>
    <property type="evidence" value="ECO:0007669"/>
    <property type="project" value="InterPro"/>
</dbReference>
<dbReference type="OrthoDB" id="117285at2759"/>
<gene>
    <name evidence="4" type="ORF">Plil01_001595000</name>
</gene>
<evidence type="ECO:0000259" key="3">
    <source>
        <dbReference type="PROSITE" id="PS50175"/>
    </source>
</evidence>
<protein>
    <submittedName>
        <fullName evidence="4">Unnamed protein product</fullName>
    </submittedName>
</protein>
<feature type="compositionally biased region" description="Acidic residues" evidence="2">
    <location>
        <begin position="189"/>
        <end position="198"/>
    </location>
</feature>
<keyword evidence="1" id="KW-0378">Hydrolase</keyword>
<evidence type="ECO:0000313" key="4">
    <source>
        <dbReference type="EMBL" id="GMF38026.1"/>
    </source>
</evidence>
<evidence type="ECO:0000256" key="1">
    <source>
        <dbReference type="ARBA" id="ARBA00022801"/>
    </source>
</evidence>
<dbReference type="GO" id="GO:0006508">
    <property type="term" value="P:proteolysis"/>
    <property type="evidence" value="ECO:0007669"/>
    <property type="project" value="InterPro"/>
</dbReference>
<reference evidence="4" key="1">
    <citation type="submission" date="2023-04" db="EMBL/GenBank/DDBJ databases">
        <title>Phytophthora lilii NBRC 32176.</title>
        <authorList>
            <person name="Ichikawa N."/>
            <person name="Sato H."/>
            <person name="Tonouchi N."/>
        </authorList>
    </citation>
    <scope>NUCLEOTIDE SEQUENCE</scope>
    <source>
        <strain evidence="4">NBRC 32176</strain>
    </source>
</reference>
<proteinExistence type="predicted"/>
<dbReference type="CDD" id="cd00303">
    <property type="entry name" value="retropepsin_like"/>
    <property type="match status" value="1"/>
</dbReference>
<feature type="region of interest" description="Disordered" evidence="2">
    <location>
        <begin position="175"/>
        <end position="202"/>
    </location>
</feature>
<comment type="caution">
    <text evidence="4">The sequence shown here is derived from an EMBL/GenBank/DDBJ whole genome shotgun (WGS) entry which is preliminary data.</text>
</comment>
<evidence type="ECO:0000256" key="2">
    <source>
        <dbReference type="SAM" id="MobiDB-lite"/>
    </source>
</evidence>
<name>A0A9W6XGE0_9STRA</name>
<dbReference type="EMBL" id="BSXW01001617">
    <property type="protein sequence ID" value="GMF38026.1"/>
    <property type="molecule type" value="Genomic_DNA"/>
</dbReference>
<dbReference type="Gene3D" id="2.40.70.10">
    <property type="entry name" value="Acid Proteases"/>
    <property type="match status" value="1"/>
</dbReference>
<organism evidence="4 5">
    <name type="scientific">Phytophthora lilii</name>
    <dbReference type="NCBI Taxonomy" id="2077276"/>
    <lineage>
        <taxon>Eukaryota</taxon>
        <taxon>Sar</taxon>
        <taxon>Stramenopiles</taxon>
        <taxon>Oomycota</taxon>
        <taxon>Peronosporomycetes</taxon>
        <taxon>Peronosporales</taxon>
        <taxon>Peronosporaceae</taxon>
        <taxon>Phytophthora</taxon>
    </lineage>
</organism>
<dbReference type="InterPro" id="IPR021109">
    <property type="entry name" value="Peptidase_aspartic_dom_sf"/>
</dbReference>
<evidence type="ECO:0000313" key="5">
    <source>
        <dbReference type="Proteomes" id="UP001165083"/>
    </source>
</evidence>
<accession>A0A9W6XGE0</accession>
<dbReference type="InterPro" id="IPR001995">
    <property type="entry name" value="Peptidase_A2_cat"/>
</dbReference>
<dbReference type="Proteomes" id="UP001165083">
    <property type="component" value="Unassembled WGS sequence"/>
</dbReference>
<dbReference type="PROSITE" id="PS50175">
    <property type="entry name" value="ASP_PROT_RETROV"/>
    <property type="match status" value="1"/>
</dbReference>
<feature type="domain" description="Peptidase A2" evidence="3">
    <location>
        <begin position="209"/>
        <end position="224"/>
    </location>
</feature>
<dbReference type="SUPFAM" id="SSF50630">
    <property type="entry name" value="Acid proteases"/>
    <property type="match status" value="1"/>
</dbReference>
<keyword evidence="5" id="KW-1185">Reference proteome</keyword>
<sequence length="321" mass="34989">MTPDNSVILGVMDILPTEVAGISLQPTTTKDELPPKVHTHVPIIEDQGVTQRAETSAEMTAIQHEVIVKDVRGNTGLVPPAADSLIPPTTAVSGENCANKCMTPADARSSKKLQTWFAANPPTETGLVPIELPQLAEPAVEEECIYAFVGKCEWPEEDGNEIVKTTELLQERSGNFGAGDMKKYSDEGSSGDDTDNWDPGERRINDSRTRILLDTGANVSVISECYAKILRLHDIPNHGRCMELQGIMKGKTATSRRASVKITLGWERVYVFDVRIMDHNAGVDVVLGTDFMIPAGVRLDLFNATAKLPDEVKVPLIKTQT</sequence>
<dbReference type="AlphaFoldDB" id="A0A9W6XGE0"/>